<reference evidence="1" key="1">
    <citation type="submission" date="2021-06" db="EMBL/GenBank/DDBJ databases">
        <title>Complete genome sequence of Nocardioides sp. G188.</title>
        <authorList>
            <person name="Im W.-T."/>
        </authorList>
    </citation>
    <scope>NUCLEOTIDE SEQUENCE</scope>
    <source>
        <strain evidence="1">G188</strain>
    </source>
</reference>
<sequence length="60" mass="6798">MHYEQHDGLAVEEGRWELRASADAPLADAGKFLIVHKRQTDGSWKYAFDMFNSSLAATKE</sequence>
<evidence type="ECO:0000313" key="1">
    <source>
        <dbReference type="EMBL" id="QWZ08459.1"/>
    </source>
</evidence>
<accession>A0A975SYT7</accession>
<proteinExistence type="predicted"/>
<dbReference type="AlphaFoldDB" id="A0A975SYT7"/>
<keyword evidence="2" id="KW-1185">Reference proteome</keyword>
<dbReference type="KEGG" id="nps:KRR39_00865"/>
<dbReference type="RefSeq" id="WP_216939949.1">
    <property type="nucleotide sequence ID" value="NZ_CP077062.1"/>
</dbReference>
<name>A0A975SYT7_9ACTN</name>
<dbReference type="EMBL" id="CP077062">
    <property type="protein sequence ID" value="QWZ08459.1"/>
    <property type="molecule type" value="Genomic_DNA"/>
</dbReference>
<protein>
    <recommendedName>
        <fullName evidence="3">DUF4440 domain-containing protein</fullName>
    </recommendedName>
</protein>
<gene>
    <name evidence="1" type="ORF">KRR39_00865</name>
</gene>
<evidence type="ECO:0008006" key="3">
    <source>
        <dbReference type="Google" id="ProtNLM"/>
    </source>
</evidence>
<evidence type="ECO:0000313" key="2">
    <source>
        <dbReference type="Proteomes" id="UP000683575"/>
    </source>
</evidence>
<organism evidence="1 2">
    <name type="scientific">Nocardioides panacis</name>
    <dbReference type="NCBI Taxonomy" id="2849501"/>
    <lineage>
        <taxon>Bacteria</taxon>
        <taxon>Bacillati</taxon>
        <taxon>Actinomycetota</taxon>
        <taxon>Actinomycetes</taxon>
        <taxon>Propionibacteriales</taxon>
        <taxon>Nocardioidaceae</taxon>
        <taxon>Nocardioides</taxon>
    </lineage>
</organism>
<dbReference type="Proteomes" id="UP000683575">
    <property type="component" value="Chromosome"/>
</dbReference>